<proteinExistence type="predicted"/>
<reference evidence="2 3" key="1">
    <citation type="journal article" date="2019" name="Sci. Rep.">
        <title>Orb-weaving spider Araneus ventricosus genome elucidates the spidroin gene catalogue.</title>
        <authorList>
            <person name="Kono N."/>
            <person name="Nakamura H."/>
            <person name="Ohtoshi R."/>
            <person name="Moran D.A.P."/>
            <person name="Shinohara A."/>
            <person name="Yoshida Y."/>
            <person name="Fujiwara M."/>
            <person name="Mori M."/>
            <person name="Tomita M."/>
            <person name="Arakawa K."/>
        </authorList>
    </citation>
    <scope>NUCLEOTIDE SEQUENCE [LARGE SCALE GENOMIC DNA]</scope>
</reference>
<dbReference type="EMBL" id="BGPR01002195">
    <property type="protein sequence ID" value="GBM69457.1"/>
    <property type="molecule type" value="Genomic_DNA"/>
</dbReference>
<gene>
    <name evidence="2" type="ORF">AVEN_140898_1</name>
</gene>
<keyword evidence="3" id="KW-1185">Reference proteome</keyword>
<sequence length="173" mass="19989">MKRAAQLKDETCQKLTDYVLKGWPSKKEVDTLYEPYWRNRYEILVQDGLLLRDCKIIITKSHQAEKGNWEILQKTPYPRSYLVQSGKRVCRRNRKHLIPSPNFHPEPEPEDDVDVKGYQHSPANAYLGSLPLMSSPQSPKTYSERARSSTEASPYPYVTKSGRTVRPPEKLGL</sequence>
<evidence type="ECO:0000256" key="1">
    <source>
        <dbReference type="SAM" id="MobiDB-lite"/>
    </source>
</evidence>
<accession>A0A4Y2HVE8</accession>
<evidence type="ECO:0008006" key="4">
    <source>
        <dbReference type="Google" id="ProtNLM"/>
    </source>
</evidence>
<dbReference type="AlphaFoldDB" id="A0A4Y2HVE8"/>
<organism evidence="2 3">
    <name type="scientific">Araneus ventricosus</name>
    <name type="common">Orbweaver spider</name>
    <name type="synonym">Epeira ventricosa</name>
    <dbReference type="NCBI Taxonomy" id="182803"/>
    <lineage>
        <taxon>Eukaryota</taxon>
        <taxon>Metazoa</taxon>
        <taxon>Ecdysozoa</taxon>
        <taxon>Arthropoda</taxon>
        <taxon>Chelicerata</taxon>
        <taxon>Arachnida</taxon>
        <taxon>Araneae</taxon>
        <taxon>Araneomorphae</taxon>
        <taxon>Entelegynae</taxon>
        <taxon>Araneoidea</taxon>
        <taxon>Araneidae</taxon>
        <taxon>Araneus</taxon>
    </lineage>
</organism>
<protein>
    <recommendedName>
        <fullName evidence="4">DUF5641 domain-containing protein</fullName>
    </recommendedName>
</protein>
<dbReference type="OrthoDB" id="6117589at2759"/>
<name>A0A4Y2HVE8_ARAVE</name>
<dbReference type="Proteomes" id="UP000499080">
    <property type="component" value="Unassembled WGS sequence"/>
</dbReference>
<evidence type="ECO:0000313" key="2">
    <source>
        <dbReference type="EMBL" id="GBM69457.1"/>
    </source>
</evidence>
<evidence type="ECO:0000313" key="3">
    <source>
        <dbReference type="Proteomes" id="UP000499080"/>
    </source>
</evidence>
<feature type="compositionally biased region" description="Polar residues" evidence="1">
    <location>
        <begin position="132"/>
        <end position="141"/>
    </location>
</feature>
<feature type="region of interest" description="Disordered" evidence="1">
    <location>
        <begin position="97"/>
        <end position="173"/>
    </location>
</feature>
<comment type="caution">
    <text evidence="2">The sequence shown here is derived from an EMBL/GenBank/DDBJ whole genome shotgun (WGS) entry which is preliminary data.</text>
</comment>